<dbReference type="AlphaFoldDB" id="A0A843WLE6"/>
<evidence type="ECO:0000313" key="2">
    <source>
        <dbReference type="EMBL" id="MQM07448.1"/>
    </source>
</evidence>
<reference evidence="2" key="1">
    <citation type="submission" date="2017-07" db="EMBL/GenBank/DDBJ databases">
        <title>Taro Niue Genome Assembly and Annotation.</title>
        <authorList>
            <person name="Atibalentja N."/>
            <person name="Keating K."/>
            <person name="Fields C.J."/>
        </authorList>
    </citation>
    <scope>NUCLEOTIDE SEQUENCE</scope>
    <source>
        <strain evidence="2">Niue_2</strain>
        <tissue evidence="2">Leaf</tissue>
    </source>
</reference>
<evidence type="ECO:0000256" key="1">
    <source>
        <dbReference type="SAM" id="MobiDB-lite"/>
    </source>
</evidence>
<organism evidence="2 3">
    <name type="scientific">Colocasia esculenta</name>
    <name type="common">Wild taro</name>
    <name type="synonym">Arum esculentum</name>
    <dbReference type="NCBI Taxonomy" id="4460"/>
    <lineage>
        <taxon>Eukaryota</taxon>
        <taxon>Viridiplantae</taxon>
        <taxon>Streptophyta</taxon>
        <taxon>Embryophyta</taxon>
        <taxon>Tracheophyta</taxon>
        <taxon>Spermatophyta</taxon>
        <taxon>Magnoliopsida</taxon>
        <taxon>Liliopsida</taxon>
        <taxon>Araceae</taxon>
        <taxon>Aroideae</taxon>
        <taxon>Colocasieae</taxon>
        <taxon>Colocasia</taxon>
    </lineage>
</organism>
<comment type="caution">
    <text evidence="2">The sequence shown here is derived from an EMBL/GenBank/DDBJ whole genome shotgun (WGS) entry which is preliminary data.</text>
</comment>
<name>A0A843WLE6_COLES</name>
<keyword evidence="3" id="KW-1185">Reference proteome</keyword>
<dbReference type="Proteomes" id="UP000652761">
    <property type="component" value="Unassembled WGS sequence"/>
</dbReference>
<feature type="region of interest" description="Disordered" evidence="1">
    <location>
        <begin position="43"/>
        <end position="69"/>
    </location>
</feature>
<sequence length="69" mass="7547">MEALNKDSLVWQKEYRTESFSKSRENGAKCGGVILFGLEPNGSPLEKMGKTNAGVDDSLQKSELDQGAR</sequence>
<protein>
    <submittedName>
        <fullName evidence="2">Uncharacterized protein</fullName>
    </submittedName>
</protein>
<evidence type="ECO:0000313" key="3">
    <source>
        <dbReference type="Proteomes" id="UP000652761"/>
    </source>
</evidence>
<proteinExistence type="predicted"/>
<dbReference type="EMBL" id="NMUH01003873">
    <property type="protein sequence ID" value="MQM07448.1"/>
    <property type="molecule type" value="Genomic_DNA"/>
</dbReference>
<gene>
    <name evidence="2" type="ORF">Taro_040284</name>
</gene>
<feature type="compositionally biased region" description="Basic and acidic residues" evidence="1">
    <location>
        <begin position="58"/>
        <end position="69"/>
    </location>
</feature>
<accession>A0A843WLE6</accession>